<comment type="caution">
    <text evidence="8">The sequence shown here is derived from an EMBL/GenBank/DDBJ whole genome shotgun (WGS) entry which is preliminary data.</text>
</comment>
<feature type="region of interest" description="Disordered" evidence="6">
    <location>
        <begin position="1055"/>
        <end position="1077"/>
    </location>
</feature>
<dbReference type="SUPFAM" id="SSF48403">
    <property type="entry name" value="Ankyrin repeat"/>
    <property type="match status" value="2"/>
</dbReference>
<dbReference type="Pfam" id="PF04479">
    <property type="entry name" value="RTA1"/>
    <property type="match status" value="1"/>
</dbReference>
<keyword evidence="9" id="KW-1185">Reference proteome</keyword>
<evidence type="ECO:0000256" key="3">
    <source>
        <dbReference type="ARBA" id="ARBA00022989"/>
    </source>
</evidence>
<feature type="region of interest" description="Disordered" evidence="6">
    <location>
        <begin position="313"/>
        <end position="347"/>
    </location>
</feature>
<feature type="region of interest" description="Disordered" evidence="6">
    <location>
        <begin position="1569"/>
        <end position="1600"/>
    </location>
</feature>
<protein>
    <submittedName>
        <fullName evidence="8">RSB1-like integral membrane transporter</fullName>
    </submittedName>
</protein>
<dbReference type="InterPro" id="IPR002110">
    <property type="entry name" value="Ankyrin_rpt"/>
</dbReference>
<dbReference type="PROSITE" id="PS50088">
    <property type="entry name" value="ANK_REPEAT"/>
    <property type="match status" value="5"/>
</dbReference>
<keyword evidence="2 7" id="KW-0812">Transmembrane</keyword>
<keyword evidence="5" id="KW-0040">ANK repeat</keyword>
<dbReference type="GO" id="GO:0000324">
    <property type="term" value="C:fungal-type vacuole"/>
    <property type="evidence" value="ECO:0007669"/>
    <property type="project" value="TreeGrafter"/>
</dbReference>
<keyword evidence="4 7" id="KW-0472">Membrane</keyword>
<evidence type="ECO:0000256" key="4">
    <source>
        <dbReference type="ARBA" id="ARBA00023136"/>
    </source>
</evidence>
<dbReference type="Gene3D" id="1.20.58.340">
    <property type="entry name" value="Magnesium transport protein CorA, transmembrane region"/>
    <property type="match status" value="1"/>
</dbReference>
<feature type="repeat" description="ANK" evidence="5">
    <location>
        <begin position="684"/>
        <end position="717"/>
    </location>
</feature>
<evidence type="ECO:0000313" key="9">
    <source>
        <dbReference type="Proteomes" id="UP000532311"/>
    </source>
</evidence>
<evidence type="ECO:0000256" key="5">
    <source>
        <dbReference type="PROSITE-ProRule" id="PRU00023"/>
    </source>
</evidence>
<evidence type="ECO:0000256" key="7">
    <source>
        <dbReference type="SAM" id="Phobius"/>
    </source>
</evidence>
<dbReference type="Gene3D" id="1.25.40.20">
    <property type="entry name" value="Ankyrin repeat-containing domain"/>
    <property type="match status" value="3"/>
</dbReference>
<dbReference type="InterPro" id="IPR007568">
    <property type="entry name" value="RTA1"/>
</dbReference>
<feature type="transmembrane region" description="Helical" evidence="7">
    <location>
        <begin position="181"/>
        <end position="207"/>
    </location>
</feature>
<dbReference type="InterPro" id="IPR036770">
    <property type="entry name" value="Ankyrin_rpt-contain_sf"/>
</dbReference>
<feature type="compositionally biased region" description="Basic residues" evidence="6">
    <location>
        <begin position="1579"/>
        <end position="1593"/>
    </location>
</feature>
<gene>
    <name evidence="8" type="ORF">FGLOB1_5046</name>
</gene>
<feature type="transmembrane region" description="Helical" evidence="7">
    <location>
        <begin position="1525"/>
        <end position="1546"/>
    </location>
</feature>
<feature type="repeat" description="ANK" evidence="5">
    <location>
        <begin position="718"/>
        <end position="750"/>
    </location>
</feature>
<feature type="compositionally biased region" description="Low complexity" evidence="6">
    <location>
        <begin position="318"/>
        <end position="327"/>
    </location>
</feature>
<evidence type="ECO:0000256" key="6">
    <source>
        <dbReference type="SAM" id="MobiDB-lite"/>
    </source>
</evidence>
<feature type="repeat" description="ANK" evidence="5">
    <location>
        <begin position="530"/>
        <end position="562"/>
    </location>
</feature>
<keyword evidence="3 7" id="KW-1133">Transmembrane helix</keyword>
<dbReference type="Pfam" id="PF12796">
    <property type="entry name" value="Ank_2"/>
    <property type="match status" value="3"/>
</dbReference>
<feature type="transmembrane region" description="Helical" evidence="7">
    <location>
        <begin position="36"/>
        <end position="55"/>
    </location>
</feature>
<feature type="repeat" description="ANK" evidence="5">
    <location>
        <begin position="462"/>
        <end position="494"/>
    </location>
</feature>
<feature type="compositionally biased region" description="Basic and acidic residues" evidence="6">
    <location>
        <begin position="1068"/>
        <end position="1077"/>
    </location>
</feature>
<sequence>MSNTTEASGPLTQDQLDTLRSGCQSLIEGLDTSYGYVPSLGAGIAFCVLFGLSLFGHFVQFVRKRQWTSFAFAVGALTEVIGWAGRTWSSECPYNNNAFLMQITTLIIAPTFITAGLYVILGAFINRLGRESSVLGPKMYAIVFLSCDIIALVIQAVGGAMASTESDKINGNTKPGTNIMVAGIVFQMAAMVVFAVLVIDFMRRVFVKKSYLQTRKKGLSDGNALPKAYTWLLAAVFISLTMIFIRSIYRTVELLQGWSGYLITHEGYFIGLDGAIMVVAIAVFNFLDPVYLLWGQDDKLASSLEQHELRGAGHNMASSNPSGSSIPSPRPSQVSMPENETEPEGHKTLKSHLVSAIQTDNIEEVERLLDQNSFLASTAICYEVEYNQEFIECQVLPVTVAAKFGRVAILDMLLSNFNANIDAPIHSTGLSSLHIAAQYGWLVAVRLLLSHGAEVNRRVNGWGWTALPYASRYGHTDIASFLLENGAASQLRTDRDHTAFSLACYHGSLELLKLLWNEGPETQITLRDQRGNQPFHHAVFNNNHRVIPWLLGKQADIEAYGEGGLTPLCAAAIAGSFEAAEALVSQGAYIHASWIPDYQFCCWKEADTDKRGYNCIHRMLENKGGSLQDFADLVALSVGGGANINHLSDGDLSPLASACLEGKLGEASILIDFGADVNQCGSSTGVRPLIMACKRPKNNKVIAMLLDRGADATKTHRHGGTALSIACLAGDIENVEILIARGSGVAHFDRHCHTPLFNAAMKGHFDIMLQVLRTATYFPSNPMNKRAFTDPRSSREVIRKAILKGLEHLRDPPQEDLHTIMYWAVANDYPSLVRDCIKIDNSIVQKTREKANWLHTAAQHSSSRVIPFVSEAGVSEIATNGITAMHCAAGSGNLATAEELFKLVVTGCPVKTAHAKVRLVMQQNAWDNTPISMAVSGRHKAVRDLFWKEIRCLGTVDKDYLRTHEEQAVEILELVARLEKPGHEETLRHLLEQWCMREPDPQMTTLELAVRCSQATAVWWLLSNGAYSSMDMSALGDIFESKPGTVQEKINDLLRDNPPNLRSIANPNDDRPPKLPQCREELGETLNLHGLIIDTCSCGAYIEKKETIKKIIYDEGPTGLMGKERHHPLQRFHDFKESLPKNEEELHEEEPPLSDSSHAALDLLFRWIHLPVAEMHLMRDLANRLSHDSGVSEMDHELMMQHFNSSWTELSAGGGGSYMKPRCAYTNKPLHNSAAGQRPKQNMPYLALYADSSWAKMPYLGFGTYEGSSSSHKFSSDMQRKGIYESIQSRRLRRINHRRMTLDQYYYSVLTDTDPRDRDQVLSNFIDAGNKQTLGITTGFFEWPIVGLKTPLDVFRESIRKVANDEAELFKAFHEALEAERGQQHDSAHRAGHAVKVMPSNPYHIISPETTLLEKIRDIRDELRILSTLADDQDAVWKQMLPSYATNGKLRYYYLYTPADAKHDLTGLITEAETAHDSSNSILIFTIVTIIFRAQLPLSFLSSLFALDVSSFPHESGDLKYQGRWLFPILFGVTAIVSVPTIILAWKINKVSDWWNKLEPGVQNGQRFEREADDIGSHSSRRRRFGGAVRKRNTGGDGIA</sequence>
<accession>A0A8H6DBJ2</accession>
<feature type="transmembrane region" description="Helical" evidence="7">
    <location>
        <begin position="228"/>
        <end position="249"/>
    </location>
</feature>
<dbReference type="GO" id="GO:0005886">
    <property type="term" value="C:plasma membrane"/>
    <property type="evidence" value="ECO:0007669"/>
    <property type="project" value="TreeGrafter"/>
</dbReference>
<dbReference type="Proteomes" id="UP000532311">
    <property type="component" value="Unassembled WGS sequence"/>
</dbReference>
<feature type="transmembrane region" description="Helical" evidence="7">
    <location>
        <begin position="67"/>
        <end position="85"/>
    </location>
</feature>
<comment type="subcellular location">
    <subcellularLocation>
        <location evidence="1">Membrane</location>
        <topology evidence="1">Multi-pass membrane protein</topology>
    </subcellularLocation>
</comment>
<feature type="transmembrane region" description="Helical" evidence="7">
    <location>
        <begin position="105"/>
        <end position="128"/>
    </location>
</feature>
<organism evidence="8 9">
    <name type="scientific">Fusarium globosum</name>
    <dbReference type="NCBI Taxonomy" id="78864"/>
    <lineage>
        <taxon>Eukaryota</taxon>
        <taxon>Fungi</taxon>
        <taxon>Dikarya</taxon>
        <taxon>Ascomycota</taxon>
        <taxon>Pezizomycotina</taxon>
        <taxon>Sordariomycetes</taxon>
        <taxon>Hypocreomycetidae</taxon>
        <taxon>Hypocreales</taxon>
        <taxon>Nectriaceae</taxon>
        <taxon>Fusarium</taxon>
        <taxon>Fusarium fujikuroi species complex</taxon>
    </lineage>
</organism>
<name>A0A8H6DBJ2_9HYPO</name>
<dbReference type="SMART" id="SM00248">
    <property type="entry name" value="ANK"/>
    <property type="match status" value="14"/>
</dbReference>
<feature type="transmembrane region" description="Helical" evidence="7">
    <location>
        <begin position="140"/>
        <end position="161"/>
    </location>
</feature>
<evidence type="ECO:0000256" key="2">
    <source>
        <dbReference type="ARBA" id="ARBA00022692"/>
    </source>
</evidence>
<proteinExistence type="predicted"/>
<dbReference type="PANTHER" id="PTHR31465:SF11">
    <property type="entry name" value="DOMAIN PROTEIN, PUTATIVE (AFU_ORTHOLOGUE AFUA_3G10770)-RELATED"/>
    <property type="match status" value="1"/>
</dbReference>
<evidence type="ECO:0000313" key="8">
    <source>
        <dbReference type="EMBL" id="KAF5711418.1"/>
    </source>
</evidence>
<dbReference type="EMBL" id="JAAQPF010000193">
    <property type="protein sequence ID" value="KAF5711418.1"/>
    <property type="molecule type" value="Genomic_DNA"/>
</dbReference>
<feature type="repeat" description="ANK" evidence="5">
    <location>
        <begin position="428"/>
        <end position="460"/>
    </location>
</feature>
<evidence type="ECO:0000256" key="1">
    <source>
        <dbReference type="ARBA" id="ARBA00004141"/>
    </source>
</evidence>
<reference evidence="8 9" key="1">
    <citation type="submission" date="2020-05" db="EMBL/GenBank/DDBJ databases">
        <title>Identification and distribution of gene clusters putatively required for synthesis of sphingolipid metabolism inhibitors in phylogenetically diverse species of the filamentous fungus Fusarium.</title>
        <authorList>
            <person name="Kim H.-S."/>
            <person name="Busman M."/>
            <person name="Brown D.W."/>
            <person name="Divon H."/>
            <person name="Uhlig S."/>
            <person name="Proctor R.H."/>
        </authorList>
    </citation>
    <scope>NUCLEOTIDE SEQUENCE [LARGE SCALE GENOMIC DNA]</scope>
    <source>
        <strain evidence="8 9">NRRL 26131</strain>
    </source>
</reference>
<dbReference type="PROSITE" id="PS50297">
    <property type="entry name" value="ANK_REP_REGION"/>
    <property type="match status" value="3"/>
</dbReference>
<dbReference type="PANTHER" id="PTHR31465">
    <property type="entry name" value="PROTEIN RTA1-RELATED"/>
    <property type="match status" value="1"/>
</dbReference>